<dbReference type="InterPro" id="IPR021109">
    <property type="entry name" value="Peptidase_aspartic_dom_sf"/>
</dbReference>
<feature type="non-terminal residue" evidence="1">
    <location>
        <position position="1"/>
    </location>
</feature>
<reference evidence="1" key="1">
    <citation type="submission" date="2018-05" db="EMBL/GenBank/DDBJ databases">
        <title>Draft genome of Mucuna pruriens seed.</title>
        <authorList>
            <person name="Nnadi N.E."/>
            <person name="Vos R."/>
            <person name="Hasami M.H."/>
            <person name="Devisetty U.K."/>
            <person name="Aguiy J.C."/>
        </authorList>
    </citation>
    <scope>NUCLEOTIDE SEQUENCE [LARGE SCALE GENOMIC DNA]</scope>
    <source>
        <strain evidence="1">JCA_2017</strain>
    </source>
</reference>
<accession>A0A371FE80</accession>
<evidence type="ECO:0000313" key="1">
    <source>
        <dbReference type="EMBL" id="RDX76586.1"/>
    </source>
</evidence>
<sequence length="170" mass="19456">MLPLEDCSDVEVAKPIDEVVLVTRHALSIQPKEYRDMEQREHIFYTRCLVQEKVCSMIIDGGSCTNVASIILVEKLNLKNVKHPIDIGKVKVDKQVLVSFAIGKYKDEVLYDVVTMEAGHILLGREPHGYSNHFSFIYNELKITLAPLTPKQVFEDQIKIRKVRDCEKSK</sequence>
<dbReference type="PANTHER" id="PTHR35046">
    <property type="entry name" value="ZINC KNUCKLE (CCHC-TYPE) FAMILY PROTEIN"/>
    <property type="match status" value="1"/>
</dbReference>
<evidence type="ECO:0000313" key="2">
    <source>
        <dbReference type="Proteomes" id="UP000257109"/>
    </source>
</evidence>
<proteinExistence type="predicted"/>
<protein>
    <submittedName>
        <fullName evidence="1">Uncharacterized protein</fullName>
    </submittedName>
</protein>
<comment type="caution">
    <text evidence="1">The sequence shown here is derived from an EMBL/GenBank/DDBJ whole genome shotgun (WGS) entry which is preliminary data.</text>
</comment>
<dbReference type="OrthoDB" id="1747743at2759"/>
<keyword evidence="2" id="KW-1185">Reference proteome</keyword>
<gene>
    <name evidence="1" type="ORF">CR513_43404</name>
</gene>
<dbReference type="EMBL" id="QJKJ01009448">
    <property type="protein sequence ID" value="RDX76586.1"/>
    <property type="molecule type" value="Genomic_DNA"/>
</dbReference>
<dbReference type="Gene3D" id="2.40.70.10">
    <property type="entry name" value="Acid Proteases"/>
    <property type="match status" value="1"/>
</dbReference>
<dbReference type="PANTHER" id="PTHR35046:SF9">
    <property type="entry name" value="RNA-DIRECTED DNA POLYMERASE"/>
    <property type="match status" value="1"/>
</dbReference>
<dbReference type="Proteomes" id="UP000257109">
    <property type="component" value="Unassembled WGS sequence"/>
</dbReference>
<dbReference type="AlphaFoldDB" id="A0A371FE80"/>
<organism evidence="1 2">
    <name type="scientific">Mucuna pruriens</name>
    <name type="common">Velvet bean</name>
    <name type="synonym">Dolichos pruriens</name>
    <dbReference type="NCBI Taxonomy" id="157652"/>
    <lineage>
        <taxon>Eukaryota</taxon>
        <taxon>Viridiplantae</taxon>
        <taxon>Streptophyta</taxon>
        <taxon>Embryophyta</taxon>
        <taxon>Tracheophyta</taxon>
        <taxon>Spermatophyta</taxon>
        <taxon>Magnoliopsida</taxon>
        <taxon>eudicotyledons</taxon>
        <taxon>Gunneridae</taxon>
        <taxon>Pentapetalae</taxon>
        <taxon>rosids</taxon>
        <taxon>fabids</taxon>
        <taxon>Fabales</taxon>
        <taxon>Fabaceae</taxon>
        <taxon>Papilionoideae</taxon>
        <taxon>50 kb inversion clade</taxon>
        <taxon>NPAAA clade</taxon>
        <taxon>indigoferoid/millettioid clade</taxon>
        <taxon>Phaseoleae</taxon>
        <taxon>Mucuna</taxon>
    </lineage>
</organism>
<name>A0A371FE80_MUCPR</name>
<dbReference type="CDD" id="cd00303">
    <property type="entry name" value="retropepsin_like"/>
    <property type="match status" value="1"/>
</dbReference>